<evidence type="ECO:0000256" key="12">
    <source>
        <dbReference type="PIRSR" id="PIRSR000239-1"/>
    </source>
</evidence>
<evidence type="ECO:0000256" key="3">
    <source>
        <dbReference type="ARBA" id="ARBA00013017"/>
    </source>
</evidence>
<protein>
    <recommendedName>
        <fullName evidence="3">thioredoxin-dependent peroxiredoxin</fullName>
        <ecNumber evidence="3">1.11.1.24</ecNumber>
    </recommendedName>
    <alternativeName>
        <fullName evidence="9">Thioredoxin peroxidase</fullName>
    </alternativeName>
</protein>
<evidence type="ECO:0000313" key="14">
    <source>
        <dbReference type="EMBL" id="OGG05068.1"/>
    </source>
</evidence>
<name>A0A1F5YY00_9BACT</name>
<gene>
    <name evidence="14" type="ORF">A2Z33_07355</name>
</gene>
<evidence type="ECO:0000256" key="2">
    <source>
        <dbReference type="ARBA" id="ARBA00011245"/>
    </source>
</evidence>
<evidence type="ECO:0000256" key="5">
    <source>
        <dbReference type="ARBA" id="ARBA00022862"/>
    </source>
</evidence>
<evidence type="ECO:0000256" key="1">
    <source>
        <dbReference type="ARBA" id="ARBA00003330"/>
    </source>
</evidence>
<evidence type="ECO:0000259" key="13">
    <source>
        <dbReference type="PROSITE" id="PS51352"/>
    </source>
</evidence>
<proteinExistence type="inferred from homology"/>
<dbReference type="Gene3D" id="3.40.30.10">
    <property type="entry name" value="Glutaredoxin"/>
    <property type="match status" value="1"/>
</dbReference>
<dbReference type="PANTHER" id="PTHR42801">
    <property type="entry name" value="THIOREDOXIN-DEPENDENT PEROXIDE REDUCTASE"/>
    <property type="match status" value="1"/>
</dbReference>
<dbReference type="STRING" id="1798374.A2Z33_07355"/>
<keyword evidence="7" id="KW-1015">Disulfide bond</keyword>
<evidence type="ECO:0000256" key="9">
    <source>
        <dbReference type="ARBA" id="ARBA00032824"/>
    </source>
</evidence>
<evidence type="ECO:0000256" key="8">
    <source>
        <dbReference type="ARBA" id="ARBA00023284"/>
    </source>
</evidence>
<dbReference type="Pfam" id="PF00578">
    <property type="entry name" value="AhpC-TSA"/>
    <property type="match status" value="1"/>
</dbReference>
<dbReference type="InterPro" id="IPR013766">
    <property type="entry name" value="Thioredoxin_domain"/>
</dbReference>
<dbReference type="Proteomes" id="UP000178448">
    <property type="component" value="Unassembled WGS sequence"/>
</dbReference>
<dbReference type="InterPro" id="IPR024706">
    <property type="entry name" value="Peroxiredoxin_AhpC-typ"/>
</dbReference>
<dbReference type="EC" id="1.11.1.24" evidence="3"/>
<evidence type="ECO:0000256" key="11">
    <source>
        <dbReference type="ARBA" id="ARBA00049091"/>
    </source>
</evidence>
<comment type="function">
    <text evidence="1">Thiol-specific peroxidase that catalyzes the reduction of hydrogen peroxide and organic hydroperoxides to water and alcohols, respectively. Plays a role in cell protection against oxidative stress by detoxifying peroxides and as sensor of hydrogen peroxide-mediated signaling events.</text>
</comment>
<evidence type="ECO:0000256" key="7">
    <source>
        <dbReference type="ARBA" id="ARBA00023157"/>
    </source>
</evidence>
<dbReference type="EMBL" id="MFJD01000001">
    <property type="protein sequence ID" value="OGG05068.1"/>
    <property type="molecule type" value="Genomic_DNA"/>
</dbReference>
<comment type="catalytic activity">
    <reaction evidence="11">
        <text>a hydroperoxide + [thioredoxin]-dithiol = an alcohol + [thioredoxin]-disulfide + H2O</text>
        <dbReference type="Rhea" id="RHEA:62620"/>
        <dbReference type="Rhea" id="RHEA-COMP:10698"/>
        <dbReference type="Rhea" id="RHEA-COMP:10700"/>
        <dbReference type="ChEBI" id="CHEBI:15377"/>
        <dbReference type="ChEBI" id="CHEBI:29950"/>
        <dbReference type="ChEBI" id="CHEBI:30879"/>
        <dbReference type="ChEBI" id="CHEBI:35924"/>
        <dbReference type="ChEBI" id="CHEBI:50058"/>
        <dbReference type="EC" id="1.11.1.24"/>
    </reaction>
</comment>
<organism evidence="14 15">
    <name type="scientific">Candidatus Gottesmanbacteria bacterium RBG_16_52_11</name>
    <dbReference type="NCBI Taxonomy" id="1798374"/>
    <lineage>
        <taxon>Bacteria</taxon>
        <taxon>Candidatus Gottesmaniibacteriota</taxon>
    </lineage>
</organism>
<dbReference type="AlphaFoldDB" id="A0A1F5YY00"/>
<feature type="domain" description="Thioredoxin" evidence="13">
    <location>
        <begin position="2"/>
        <end position="145"/>
    </location>
</feature>
<dbReference type="InterPro" id="IPR000866">
    <property type="entry name" value="AhpC/TSA"/>
</dbReference>
<dbReference type="SUPFAM" id="SSF52833">
    <property type="entry name" value="Thioredoxin-like"/>
    <property type="match status" value="1"/>
</dbReference>
<evidence type="ECO:0000313" key="15">
    <source>
        <dbReference type="Proteomes" id="UP000178448"/>
    </source>
</evidence>
<dbReference type="GO" id="GO:0045454">
    <property type="term" value="P:cell redox homeostasis"/>
    <property type="evidence" value="ECO:0007669"/>
    <property type="project" value="TreeGrafter"/>
</dbReference>
<comment type="caution">
    <text evidence="14">The sequence shown here is derived from an EMBL/GenBank/DDBJ whole genome shotgun (WGS) entry which is preliminary data.</text>
</comment>
<keyword evidence="6" id="KW-0560">Oxidoreductase</keyword>
<evidence type="ECO:0000256" key="10">
    <source>
        <dbReference type="ARBA" id="ARBA00038489"/>
    </source>
</evidence>
<reference evidence="14 15" key="1">
    <citation type="journal article" date="2016" name="Nat. Commun.">
        <title>Thousands of microbial genomes shed light on interconnected biogeochemical processes in an aquifer system.</title>
        <authorList>
            <person name="Anantharaman K."/>
            <person name="Brown C.T."/>
            <person name="Hug L.A."/>
            <person name="Sharon I."/>
            <person name="Castelle C.J."/>
            <person name="Probst A.J."/>
            <person name="Thomas B.C."/>
            <person name="Singh A."/>
            <person name="Wilkins M.J."/>
            <person name="Karaoz U."/>
            <person name="Brodie E.L."/>
            <person name="Williams K.H."/>
            <person name="Hubbard S.S."/>
            <person name="Banfield J.F."/>
        </authorList>
    </citation>
    <scope>NUCLEOTIDE SEQUENCE [LARGE SCALE GENOMIC DNA]</scope>
</reference>
<feature type="active site" description="Cysteine sulfenic acid (-SOH) intermediate; for peroxidase activity" evidence="12">
    <location>
        <position position="44"/>
    </location>
</feature>
<comment type="subunit">
    <text evidence="2">Monomer.</text>
</comment>
<dbReference type="CDD" id="cd03017">
    <property type="entry name" value="PRX_BCP"/>
    <property type="match status" value="1"/>
</dbReference>
<sequence length="151" mass="16944">MLDVGTTAPDFSAADQNNIKRTLHGYRGKWVVIYFYPRDFTSGCIKEACGYRDAYAGINELAIVIGISRDSAESHRRFAGKYGLSFPLLADPEGRIIKAYGAGGVMTRRITYIIDPTGKIAKSYTKVEPDNHARQVSDDLRILHKRYPQKK</sequence>
<dbReference type="InterPro" id="IPR036249">
    <property type="entry name" value="Thioredoxin-like_sf"/>
</dbReference>
<keyword evidence="4" id="KW-0575">Peroxidase</keyword>
<accession>A0A1F5YY00</accession>
<evidence type="ECO:0000256" key="6">
    <source>
        <dbReference type="ARBA" id="ARBA00023002"/>
    </source>
</evidence>
<dbReference type="GO" id="GO:0034599">
    <property type="term" value="P:cellular response to oxidative stress"/>
    <property type="evidence" value="ECO:0007669"/>
    <property type="project" value="TreeGrafter"/>
</dbReference>
<dbReference type="InterPro" id="IPR050924">
    <property type="entry name" value="Peroxiredoxin_BCP/PrxQ"/>
</dbReference>
<dbReference type="PANTHER" id="PTHR42801:SF4">
    <property type="entry name" value="AHPC_TSA FAMILY PROTEIN"/>
    <property type="match status" value="1"/>
</dbReference>
<keyword evidence="5" id="KW-0049">Antioxidant</keyword>
<keyword evidence="8" id="KW-0676">Redox-active center</keyword>
<dbReference type="PIRSF" id="PIRSF000239">
    <property type="entry name" value="AHPC"/>
    <property type="match status" value="1"/>
</dbReference>
<dbReference type="PROSITE" id="PS51352">
    <property type="entry name" value="THIOREDOXIN_2"/>
    <property type="match status" value="1"/>
</dbReference>
<comment type="similarity">
    <text evidence="10">Belongs to the peroxiredoxin family. BCP/PrxQ subfamily.</text>
</comment>
<dbReference type="GO" id="GO:0005737">
    <property type="term" value="C:cytoplasm"/>
    <property type="evidence" value="ECO:0007669"/>
    <property type="project" value="TreeGrafter"/>
</dbReference>
<evidence type="ECO:0000256" key="4">
    <source>
        <dbReference type="ARBA" id="ARBA00022559"/>
    </source>
</evidence>
<dbReference type="GO" id="GO:0008379">
    <property type="term" value="F:thioredoxin peroxidase activity"/>
    <property type="evidence" value="ECO:0007669"/>
    <property type="project" value="TreeGrafter"/>
</dbReference>